<dbReference type="Gene3D" id="3.30.450.20">
    <property type="entry name" value="PAS domain"/>
    <property type="match status" value="2"/>
</dbReference>
<evidence type="ECO:0000313" key="4">
    <source>
        <dbReference type="EMBL" id="SMD13278.1"/>
    </source>
</evidence>
<evidence type="ECO:0000256" key="1">
    <source>
        <dbReference type="ARBA" id="ARBA00022729"/>
    </source>
</evidence>
<feature type="domain" description="PAS" evidence="3">
    <location>
        <begin position="444"/>
        <end position="486"/>
    </location>
</feature>
<organism evidence="4 5">
    <name type="scientific">Desulfocicer vacuolatum DSM 3385</name>
    <dbReference type="NCBI Taxonomy" id="1121400"/>
    <lineage>
        <taxon>Bacteria</taxon>
        <taxon>Pseudomonadati</taxon>
        <taxon>Thermodesulfobacteriota</taxon>
        <taxon>Desulfobacteria</taxon>
        <taxon>Desulfobacterales</taxon>
        <taxon>Desulfobacteraceae</taxon>
        <taxon>Desulfocicer</taxon>
    </lineage>
</organism>
<dbReference type="SUPFAM" id="SSF55785">
    <property type="entry name" value="PYP-like sensor domain (PAS domain)"/>
    <property type="match status" value="2"/>
</dbReference>
<dbReference type="RefSeq" id="WP_212638044.1">
    <property type="nucleotide sequence ID" value="NZ_FWXY01000048.1"/>
</dbReference>
<protein>
    <submittedName>
        <fullName evidence="4">ABC-type amino acid transport substrate-binding protein</fullName>
    </submittedName>
</protein>
<evidence type="ECO:0000256" key="2">
    <source>
        <dbReference type="SAM" id="Phobius"/>
    </source>
</evidence>
<accession>A0A1W2EVS5</accession>
<evidence type="ECO:0000259" key="3">
    <source>
        <dbReference type="PROSITE" id="PS50112"/>
    </source>
</evidence>
<keyword evidence="2" id="KW-0812">Transmembrane</keyword>
<dbReference type="PANTHER" id="PTHR35936">
    <property type="entry name" value="MEMBRANE-BOUND LYTIC MUREIN TRANSGLYCOSYLASE F"/>
    <property type="match status" value="1"/>
</dbReference>
<gene>
    <name evidence="4" type="ORF">SAMN02746065_1481</name>
</gene>
<dbReference type="EMBL" id="FWXY01000048">
    <property type="protein sequence ID" value="SMD13278.1"/>
    <property type="molecule type" value="Genomic_DNA"/>
</dbReference>
<dbReference type="AlphaFoldDB" id="A0A1W2EVS5"/>
<dbReference type="STRING" id="1121400.SAMN02746065_1481"/>
<dbReference type="SUPFAM" id="SSF53850">
    <property type="entry name" value="Periplasmic binding protein-like II"/>
    <property type="match status" value="1"/>
</dbReference>
<dbReference type="PROSITE" id="PS50112">
    <property type="entry name" value="PAS"/>
    <property type="match status" value="1"/>
</dbReference>
<feature type="transmembrane region" description="Helical" evidence="2">
    <location>
        <begin position="268"/>
        <end position="291"/>
    </location>
</feature>
<dbReference type="InterPro" id="IPR035965">
    <property type="entry name" value="PAS-like_dom_sf"/>
</dbReference>
<name>A0A1W2EVS5_9BACT</name>
<dbReference type="SMART" id="SM00062">
    <property type="entry name" value="PBPb"/>
    <property type="match status" value="1"/>
</dbReference>
<keyword evidence="5" id="KW-1185">Reference proteome</keyword>
<dbReference type="Pfam" id="PF00497">
    <property type="entry name" value="SBP_bac_3"/>
    <property type="match status" value="1"/>
</dbReference>
<dbReference type="InterPro" id="IPR001638">
    <property type="entry name" value="Solute-binding_3/MltF_N"/>
</dbReference>
<evidence type="ECO:0000313" key="5">
    <source>
        <dbReference type="Proteomes" id="UP000192418"/>
    </source>
</evidence>
<dbReference type="InterPro" id="IPR000014">
    <property type="entry name" value="PAS"/>
</dbReference>
<keyword evidence="2" id="KW-0472">Membrane</keyword>
<proteinExistence type="predicted"/>
<dbReference type="Proteomes" id="UP000192418">
    <property type="component" value="Unassembled WGS sequence"/>
</dbReference>
<keyword evidence="1" id="KW-0732">Signal</keyword>
<keyword evidence="2" id="KW-1133">Transmembrane helix</keyword>
<reference evidence="4 5" key="1">
    <citation type="submission" date="2017-04" db="EMBL/GenBank/DDBJ databases">
        <authorList>
            <person name="Afonso C.L."/>
            <person name="Miller P.J."/>
            <person name="Scott M.A."/>
            <person name="Spackman E."/>
            <person name="Goraichik I."/>
            <person name="Dimitrov K.M."/>
            <person name="Suarez D.L."/>
            <person name="Swayne D.E."/>
        </authorList>
    </citation>
    <scope>NUCLEOTIDE SEQUENCE [LARGE SCALE GENOMIC DNA]</scope>
    <source>
        <strain evidence="4 5">DSM 3385</strain>
    </source>
</reference>
<sequence>MECIKLQILNFISKGSCILFAFGLLIVGSFLRPCWAETKKTLIITNESGWIPYSQLDENGQPAGLLINYWKQWGEINGYNITFSLVKWKKTFELIENKKADLHGGVIPTPKREETLDFSAPIISLKSGIFIDRKLGIKSSDELKKQTIGAVKSDFVAGYISEKHPLIKLKLFETLTELKKAVLNKEIAGLPLNYSGEELFIKAPYPEFHDYILIQPLYEKKLCAAVKKGNSELLGIINKGIKKYQTSKIHRAEPEWERIIISLSNREVLLIAVIVLGGIITLLLFAVFILTKRLKSNILERKAEMLDKQMELEKSEAVFRGLFNNMTSGSAIYEVKNDGLKGSDYIIKGFNKVSLELEGKTLEDVLGKSLFDLRPTIDEYGLIPAMKKVWETGEPFYFPSKIYIDDNFSNYYENIIFKLPTGEIVTIYNDISDQKNTEIALRKSEERFAFAIEFANDGLFDWDLKTDEVYYSPVWKQMLGYEDDELPNLDKPEPKRFC</sequence>
<dbReference type="Gene3D" id="3.40.190.10">
    <property type="entry name" value="Periplasmic binding protein-like II"/>
    <property type="match status" value="2"/>
</dbReference>